<dbReference type="RefSeq" id="WP_005185476.1">
    <property type="nucleotide sequence ID" value="NZ_CP045804.1"/>
</dbReference>
<keyword evidence="3" id="KW-0804">Transcription</keyword>
<dbReference type="GO" id="GO:0000976">
    <property type="term" value="F:transcription cis-regulatory region binding"/>
    <property type="evidence" value="ECO:0007669"/>
    <property type="project" value="TreeGrafter"/>
</dbReference>
<protein>
    <submittedName>
        <fullName evidence="4">TetR family transcriptional regulator</fullName>
    </submittedName>
</protein>
<dbReference type="InterPro" id="IPR050109">
    <property type="entry name" value="HTH-type_TetR-like_transc_reg"/>
</dbReference>
<organism evidence="4">
    <name type="scientific">Gordonia amarae</name>
    <dbReference type="NCBI Taxonomy" id="36821"/>
    <lineage>
        <taxon>Bacteria</taxon>
        <taxon>Bacillati</taxon>
        <taxon>Actinomycetota</taxon>
        <taxon>Actinomycetes</taxon>
        <taxon>Mycobacteriales</taxon>
        <taxon>Gordoniaceae</taxon>
        <taxon>Gordonia</taxon>
    </lineage>
</organism>
<dbReference type="Pfam" id="PF00440">
    <property type="entry name" value="TetR_N"/>
    <property type="match status" value="1"/>
</dbReference>
<dbReference type="Gene3D" id="1.10.357.10">
    <property type="entry name" value="Tetracycline Repressor, domain 2"/>
    <property type="match status" value="1"/>
</dbReference>
<evidence type="ECO:0000256" key="1">
    <source>
        <dbReference type="ARBA" id="ARBA00023015"/>
    </source>
</evidence>
<dbReference type="AlphaFoldDB" id="A0A857KIG3"/>
<dbReference type="SUPFAM" id="SSF46689">
    <property type="entry name" value="Homeodomain-like"/>
    <property type="match status" value="1"/>
</dbReference>
<evidence type="ECO:0000313" key="4">
    <source>
        <dbReference type="EMBL" id="QHN38116.1"/>
    </source>
</evidence>
<dbReference type="EMBL" id="CP045810">
    <property type="protein sequence ID" value="QHN38116.1"/>
    <property type="molecule type" value="Genomic_DNA"/>
</dbReference>
<name>A0A857KIG3_9ACTN</name>
<dbReference type="PANTHER" id="PTHR30055">
    <property type="entry name" value="HTH-TYPE TRANSCRIPTIONAL REGULATOR RUTR"/>
    <property type="match status" value="1"/>
</dbReference>
<dbReference type="GO" id="GO:0003700">
    <property type="term" value="F:DNA-binding transcription factor activity"/>
    <property type="evidence" value="ECO:0007669"/>
    <property type="project" value="TreeGrafter"/>
</dbReference>
<dbReference type="PANTHER" id="PTHR30055:SF234">
    <property type="entry name" value="HTH-TYPE TRANSCRIPTIONAL REGULATOR BETI"/>
    <property type="match status" value="1"/>
</dbReference>
<evidence type="ECO:0000256" key="3">
    <source>
        <dbReference type="ARBA" id="ARBA00023163"/>
    </source>
</evidence>
<dbReference type="InterPro" id="IPR009057">
    <property type="entry name" value="Homeodomain-like_sf"/>
</dbReference>
<evidence type="ECO:0000256" key="2">
    <source>
        <dbReference type="ARBA" id="ARBA00023125"/>
    </source>
</evidence>
<proteinExistence type="predicted"/>
<dbReference type="InterPro" id="IPR001647">
    <property type="entry name" value="HTH_TetR"/>
</dbReference>
<sequence>MRTHGWAGSVPGDDAEAVQRIVEAAGELIEDGHSVNINRLARHVGVTRPTLYRYFPDSDAVLRAVAAAATADLLSGLSRALGGISDPVEAVVEGIAASFELLRANKRFALLFDPTGLSSTLQDVTSDVAITSGRAIIDNLGIDWRESGWADADLDGLVEFMLRMLQSLLIDPGDHAQSGEELRTFLHRWVAPSVAIGSRPVSK</sequence>
<reference evidence="4" key="1">
    <citation type="journal article" date="2021" name="Nat. Microbiol.">
        <title>Cocultivation of an ultrasmall environmental parasitic bacterium with lytic ability against bacteria associated with wastewater foams.</title>
        <authorList>
            <person name="Batinovic S."/>
            <person name="Rose J.J.A."/>
            <person name="Ratcliffe J."/>
            <person name="Seviour R.J."/>
            <person name="Petrovski S."/>
        </authorList>
    </citation>
    <scope>NUCLEOTIDE SEQUENCE</scope>
    <source>
        <strain evidence="4">CON44</strain>
    </source>
</reference>
<accession>A0A857KIG3</accession>
<dbReference type="PROSITE" id="PS50977">
    <property type="entry name" value="HTH_TETR_2"/>
    <property type="match status" value="1"/>
</dbReference>
<keyword evidence="1" id="KW-0805">Transcription regulation</keyword>
<gene>
    <name evidence="4" type="ORF">GII30_01985</name>
</gene>
<keyword evidence="2" id="KW-0238">DNA-binding</keyword>